<sequence>MKISPASLASYGGPPRELIGPLRSMATATGGWLRFCFHGSLTESLGDMSTTDGPRWRQNITAPRRRRRDEQLAAGCPAPVCLSSRFEVMTQFRQMETTIGEPTENEDQSTAKPVLIETPNDAYLVRGRHQQMSVALTCKALHADHIRFKCNGVWVQDAEHERREGIDSVAGIPFVQTSVLISRQAVERYRLIRGSDYACECYAFGASTDEMAVQVKSQPATVRVACKFSFLTCLFD</sequence>
<reference evidence="8" key="1">
    <citation type="submission" date="2014-01" db="EMBL/GenBank/DDBJ databases">
        <authorList>
            <person name="Aslett M."/>
        </authorList>
    </citation>
    <scope>NUCLEOTIDE SEQUENCE</scope>
</reference>
<dbReference type="STRING" id="36087.A0A077Z437"/>
<dbReference type="Gene3D" id="2.60.40.10">
    <property type="entry name" value="Immunoglobulins"/>
    <property type="match status" value="1"/>
</dbReference>
<evidence type="ECO:0000313" key="9">
    <source>
        <dbReference type="Proteomes" id="UP000030665"/>
    </source>
</evidence>
<keyword evidence="3" id="KW-1015">Disulfide bond</keyword>
<evidence type="ECO:0000256" key="1">
    <source>
        <dbReference type="ARBA" id="ARBA00004479"/>
    </source>
</evidence>
<evidence type="ECO:0000256" key="3">
    <source>
        <dbReference type="ARBA" id="ARBA00023157"/>
    </source>
</evidence>
<accession>A0A077Z437</accession>
<keyword evidence="9" id="KW-1185">Reference proteome</keyword>
<feature type="domain" description="Netrin receptor UNC5A-D-like N-terminal" evidence="7">
    <location>
        <begin position="108"/>
        <end position="221"/>
    </location>
</feature>
<dbReference type="Proteomes" id="UP000030665">
    <property type="component" value="Unassembled WGS sequence"/>
</dbReference>
<evidence type="ECO:0000256" key="6">
    <source>
        <dbReference type="ARBA" id="ARBA00023319"/>
    </source>
</evidence>
<gene>
    <name evidence="8" type="ORF">TTRE_0000308601</name>
</gene>
<evidence type="ECO:0000313" key="8">
    <source>
        <dbReference type="EMBL" id="CDW54816.1"/>
    </source>
</evidence>
<keyword evidence="6" id="KW-0393">Immunoglobulin domain</keyword>
<evidence type="ECO:0000256" key="5">
    <source>
        <dbReference type="ARBA" id="ARBA00023180"/>
    </source>
</evidence>
<keyword evidence="5" id="KW-0325">Glycoprotein</keyword>
<keyword evidence="4 8" id="KW-0675">Receptor</keyword>
<organism evidence="8 9">
    <name type="scientific">Trichuris trichiura</name>
    <name type="common">Whipworm</name>
    <name type="synonym">Trichocephalus trichiurus</name>
    <dbReference type="NCBI Taxonomy" id="36087"/>
    <lineage>
        <taxon>Eukaryota</taxon>
        <taxon>Metazoa</taxon>
        <taxon>Ecdysozoa</taxon>
        <taxon>Nematoda</taxon>
        <taxon>Enoplea</taxon>
        <taxon>Dorylaimia</taxon>
        <taxon>Trichinellida</taxon>
        <taxon>Trichuridae</taxon>
        <taxon>Trichuris</taxon>
    </lineage>
</organism>
<proteinExistence type="predicted"/>
<dbReference type="InterPro" id="IPR057755">
    <property type="entry name" value="UNC5A-D-like_N"/>
</dbReference>
<dbReference type="AlphaFoldDB" id="A0A077Z437"/>
<dbReference type="Pfam" id="PF25609">
    <property type="entry name" value="Unc5_NetrinR_N"/>
    <property type="match status" value="1"/>
</dbReference>
<dbReference type="InterPro" id="IPR013783">
    <property type="entry name" value="Ig-like_fold"/>
</dbReference>
<dbReference type="OrthoDB" id="5973910at2759"/>
<comment type="subcellular location">
    <subcellularLocation>
        <location evidence="1">Membrane</location>
        <topology evidence="1">Single-pass type I membrane protein</topology>
    </subcellularLocation>
</comment>
<protein>
    <submittedName>
        <fullName evidence="8">Netrin receptor UNC5A</fullName>
    </submittedName>
</protein>
<evidence type="ECO:0000256" key="4">
    <source>
        <dbReference type="ARBA" id="ARBA00023170"/>
    </source>
</evidence>
<evidence type="ECO:0000259" key="7">
    <source>
        <dbReference type="Pfam" id="PF25609"/>
    </source>
</evidence>
<evidence type="ECO:0000256" key="2">
    <source>
        <dbReference type="ARBA" id="ARBA00023136"/>
    </source>
</evidence>
<name>A0A077Z437_TRITR</name>
<keyword evidence="2" id="KW-0472">Membrane</keyword>
<reference evidence="8" key="2">
    <citation type="submission" date="2014-03" db="EMBL/GenBank/DDBJ databases">
        <title>The whipworm genome and dual-species transcriptomics of an intimate host-pathogen interaction.</title>
        <authorList>
            <person name="Foth B.J."/>
            <person name="Tsai I.J."/>
            <person name="Reid A.J."/>
            <person name="Bancroft A.J."/>
            <person name="Nichol S."/>
            <person name="Tracey A."/>
            <person name="Holroyd N."/>
            <person name="Cotton J.A."/>
            <person name="Stanley E.J."/>
            <person name="Zarowiecki M."/>
            <person name="Liu J.Z."/>
            <person name="Huckvale T."/>
            <person name="Cooper P.J."/>
            <person name="Grencis R.K."/>
            <person name="Berriman M."/>
        </authorList>
    </citation>
    <scope>NUCLEOTIDE SEQUENCE [LARGE SCALE GENOMIC DNA]</scope>
</reference>
<dbReference type="EMBL" id="HG805917">
    <property type="protein sequence ID" value="CDW54816.1"/>
    <property type="molecule type" value="Genomic_DNA"/>
</dbReference>